<keyword evidence="3" id="KW-0677">Repeat</keyword>
<name>A0ABD0S933_LOXSC</name>
<protein>
    <recommendedName>
        <fullName evidence="8">C2H2-type domain-containing protein</fullName>
    </recommendedName>
</protein>
<dbReference type="Gene3D" id="3.30.160.60">
    <property type="entry name" value="Classic Zinc Finger"/>
    <property type="match status" value="6"/>
</dbReference>
<comment type="caution">
    <text evidence="9">The sequence shown here is derived from an EMBL/GenBank/DDBJ whole genome shotgun (WGS) entry which is preliminary data.</text>
</comment>
<feature type="domain" description="C2H2-type" evidence="8">
    <location>
        <begin position="203"/>
        <end position="231"/>
    </location>
</feature>
<feature type="domain" description="C2H2-type" evidence="8">
    <location>
        <begin position="405"/>
        <end position="433"/>
    </location>
</feature>
<evidence type="ECO:0000259" key="8">
    <source>
        <dbReference type="PROSITE" id="PS50157"/>
    </source>
</evidence>
<evidence type="ECO:0000313" key="10">
    <source>
        <dbReference type="Proteomes" id="UP001549921"/>
    </source>
</evidence>
<dbReference type="PANTHER" id="PTHR24376">
    <property type="entry name" value="ZINC FINGER PROTEIN"/>
    <property type="match status" value="1"/>
</dbReference>
<evidence type="ECO:0000313" key="9">
    <source>
        <dbReference type="EMBL" id="KAL0810377.1"/>
    </source>
</evidence>
<dbReference type="SMART" id="SM00355">
    <property type="entry name" value="ZnF_C2H2"/>
    <property type="match status" value="9"/>
</dbReference>
<dbReference type="Proteomes" id="UP001549921">
    <property type="component" value="Unassembled WGS sequence"/>
</dbReference>
<gene>
    <name evidence="9" type="ORF">ABMA28_010522</name>
</gene>
<dbReference type="InterPro" id="IPR036236">
    <property type="entry name" value="Znf_C2H2_sf"/>
</dbReference>
<dbReference type="Pfam" id="PF00096">
    <property type="entry name" value="zf-C2H2"/>
    <property type="match status" value="6"/>
</dbReference>
<feature type="domain" description="C2H2-type" evidence="8">
    <location>
        <begin position="320"/>
        <end position="348"/>
    </location>
</feature>
<evidence type="ECO:0000256" key="7">
    <source>
        <dbReference type="PROSITE-ProRule" id="PRU00042"/>
    </source>
</evidence>
<dbReference type="PROSITE" id="PS00028">
    <property type="entry name" value="ZINC_FINGER_C2H2_1"/>
    <property type="match status" value="7"/>
</dbReference>
<feature type="domain" description="C2H2-type" evidence="8">
    <location>
        <begin position="257"/>
        <end position="279"/>
    </location>
</feature>
<dbReference type="PANTHER" id="PTHR24376:SF235">
    <property type="entry name" value="C2H2-TYPE DOMAIN-CONTAINING PROTEIN"/>
    <property type="match status" value="1"/>
</dbReference>
<dbReference type="GO" id="GO:0008270">
    <property type="term" value="F:zinc ion binding"/>
    <property type="evidence" value="ECO:0007669"/>
    <property type="project" value="UniProtKB-KW"/>
</dbReference>
<evidence type="ECO:0000256" key="3">
    <source>
        <dbReference type="ARBA" id="ARBA00022737"/>
    </source>
</evidence>
<keyword evidence="4 7" id="KW-0863">Zinc-finger</keyword>
<organism evidence="9 10">
    <name type="scientific">Loxostege sticticalis</name>
    <name type="common">Beet webworm moth</name>
    <dbReference type="NCBI Taxonomy" id="481309"/>
    <lineage>
        <taxon>Eukaryota</taxon>
        <taxon>Metazoa</taxon>
        <taxon>Ecdysozoa</taxon>
        <taxon>Arthropoda</taxon>
        <taxon>Hexapoda</taxon>
        <taxon>Insecta</taxon>
        <taxon>Pterygota</taxon>
        <taxon>Neoptera</taxon>
        <taxon>Endopterygota</taxon>
        <taxon>Lepidoptera</taxon>
        <taxon>Glossata</taxon>
        <taxon>Ditrysia</taxon>
        <taxon>Pyraloidea</taxon>
        <taxon>Crambidae</taxon>
        <taxon>Pyraustinae</taxon>
        <taxon>Loxostege</taxon>
    </lineage>
</organism>
<dbReference type="FunFam" id="3.30.160.60:FF:000624">
    <property type="entry name" value="zinc finger protein 697"/>
    <property type="match status" value="1"/>
</dbReference>
<dbReference type="EMBL" id="JBEDNZ010000026">
    <property type="protein sequence ID" value="KAL0810377.1"/>
    <property type="molecule type" value="Genomic_DNA"/>
</dbReference>
<feature type="domain" description="C2H2-type" evidence="8">
    <location>
        <begin position="283"/>
        <end position="310"/>
    </location>
</feature>
<dbReference type="SUPFAM" id="SSF57667">
    <property type="entry name" value="beta-beta-alpha zinc fingers"/>
    <property type="match status" value="5"/>
</dbReference>
<feature type="domain" description="C2H2-type" evidence="8">
    <location>
        <begin position="433"/>
        <end position="455"/>
    </location>
</feature>
<comment type="subcellular location">
    <subcellularLocation>
        <location evidence="1">Nucleus</location>
    </subcellularLocation>
</comment>
<accession>A0ABD0S933</accession>
<dbReference type="PROSITE" id="PS50157">
    <property type="entry name" value="ZINC_FINGER_C2H2_2"/>
    <property type="match status" value="9"/>
</dbReference>
<evidence type="ECO:0000256" key="2">
    <source>
        <dbReference type="ARBA" id="ARBA00022723"/>
    </source>
</evidence>
<proteinExistence type="predicted"/>
<reference evidence="9 10" key="1">
    <citation type="submission" date="2024-06" db="EMBL/GenBank/DDBJ databases">
        <title>A chromosome-level genome assembly of beet webworm, Loxostege sticticalis.</title>
        <authorList>
            <person name="Zhang Y."/>
        </authorList>
    </citation>
    <scope>NUCLEOTIDE SEQUENCE [LARGE SCALE GENOMIC DNA]</scope>
    <source>
        <strain evidence="9">AQ028</strain>
        <tissue evidence="9">Male pupae</tissue>
    </source>
</reference>
<evidence type="ECO:0000256" key="5">
    <source>
        <dbReference type="ARBA" id="ARBA00022833"/>
    </source>
</evidence>
<feature type="domain" description="C2H2-type" evidence="8">
    <location>
        <begin position="231"/>
        <end position="254"/>
    </location>
</feature>
<feature type="domain" description="C2H2-type" evidence="8">
    <location>
        <begin position="377"/>
        <end position="404"/>
    </location>
</feature>
<evidence type="ECO:0000256" key="1">
    <source>
        <dbReference type="ARBA" id="ARBA00004123"/>
    </source>
</evidence>
<dbReference type="GO" id="GO:0005634">
    <property type="term" value="C:nucleus"/>
    <property type="evidence" value="ECO:0007669"/>
    <property type="project" value="UniProtKB-SubCell"/>
</dbReference>
<dbReference type="AlphaFoldDB" id="A0ABD0S933"/>
<keyword evidence="2" id="KW-0479">Metal-binding</keyword>
<evidence type="ECO:0000256" key="4">
    <source>
        <dbReference type="ARBA" id="ARBA00022771"/>
    </source>
</evidence>
<keyword evidence="6" id="KW-0539">Nucleus</keyword>
<evidence type="ECO:0000256" key="6">
    <source>
        <dbReference type="ARBA" id="ARBA00023242"/>
    </source>
</evidence>
<sequence>MTALRSALDNLLHRKNDFCCLCLSIIYEKPIHIHDDIAVNISQEELNLPVSEVLTSVLGDEITDYLMTFEHVCTRCVLTAIHSYTFAKESKVNSQLLTNTINGLYDTFGTVNQPSDCNSLFVSINTEDFTTKQLYDDKRPVYNVTAAHRRFRSMINSPKLKPKVEIELYPEGVKKEKQMKGKGKCLIPIRTSEMIHDINDSIIKCKECLKIFSTKLALRNHYIRVHAPKTYKCSQCHKKFGSPAYLEAHISESHCEIICSHCGKTFNNKHTFKLHEMGHFMRFVCQDCGRVYKNKTTFKKHIELNVCGQQVRASPSDAKFTCDYCNKKYTQKVSLRVHIQYEHGNYKAHECEFCKKKFWAKSRLKAHMVKHTKERNFACDQCDGKFVTKESLLYHTRIHTGDKPYPCTHCNARFLSASRRSEHVKRQHTNATLECNICGSKFNSQNYLHKHKKTHIESAYTQLEPEVSLTVPTQKFNTSDLKQLTHDLKKMENQDYTFENEQMSEGESFFKLKFLTTNEEEYIVQISDIK</sequence>
<keyword evidence="5" id="KW-0862">Zinc</keyword>
<feature type="domain" description="C2H2-type" evidence="8">
    <location>
        <begin position="349"/>
        <end position="376"/>
    </location>
</feature>
<dbReference type="InterPro" id="IPR013087">
    <property type="entry name" value="Znf_C2H2_type"/>
</dbReference>